<name>A8XS23_CAEBR</name>
<protein>
    <submittedName>
        <fullName evidence="1">Protein CBG17900</fullName>
    </submittedName>
</protein>
<dbReference type="HOGENOM" id="CLU_1604213_0_0_1"/>
<dbReference type="GeneID" id="8589709"/>
<dbReference type="WormBase" id="CBG17900">
    <property type="protein sequence ID" value="CBP10724"/>
    <property type="gene ID" value="WBGene00037412"/>
</dbReference>
<evidence type="ECO:0000313" key="2">
    <source>
        <dbReference type="Proteomes" id="UP000008549"/>
    </source>
</evidence>
<dbReference type="EMBL" id="HE601413">
    <property type="protein sequence ID" value="CAP35442.1"/>
    <property type="molecule type" value="Genomic_DNA"/>
</dbReference>
<sequence length="166" mass="19318">MVHRGLKTPVAQSPAWQDSTLVPLFSYYSLLEYSLLETWESGGHRISRSKSSERSGRDLMRTITFDASERGQESYKTAVVARQISVAPELASQLRTIWIVQSVILIFMVSNNEEELNFLLQSKVNRRGRFSRPEPRTNERFRSFMLDHQGVRSQRRDVNDITRRIQ</sequence>
<reference evidence="1 2" key="1">
    <citation type="journal article" date="2003" name="PLoS Biol.">
        <title>The genome sequence of Caenorhabditis briggsae: a platform for comparative genomics.</title>
        <authorList>
            <person name="Stein L.D."/>
            <person name="Bao Z."/>
            <person name="Blasiar D."/>
            <person name="Blumenthal T."/>
            <person name="Brent M.R."/>
            <person name="Chen N."/>
            <person name="Chinwalla A."/>
            <person name="Clarke L."/>
            <person name="Clee C."/>
            <person name="Coghlan A."/>
            <person name="Coulson A."/>
            <person name="D'Eustachio P."/>
            <person name="Fitch D.H."/>
            <person name="Fulton L.A."/>
            <person name="Fulton R.E."/>
            <person name="Griffiths-Jones S."/>
            <person name="Harris T.W."/>
            <person name="Hillier L.W."/>
            <person name="Kamath R."/>
            <person name="Kuwabara P.E."/>
            <person name="Mardis E.R."/>
            <person name="Marra M.A."/>
            <person name="Miner T.L."/>
            <person name="Minx P."/>
            <person name="Mullikin J.C."/>
            <person name="Plumb R.W."/>
            <person name="Rogers J."/>
            <person name="Schein J.E."/>
            <person name="Sohrmann M."/>
            <person name="Spieth J."/>
            <person name="Stajich J.E."/>
            <person name="Wei C."/>
            <person name="Willey D."/>
            <person name="Wilson R.K."/>
            <person name="Durbin R."/>
            <person name="Waterston R.H."/>
        </authorList>
    </citation>
    <scope>NUCLEOTIDE SEQUENCE [LARGE SCALE GENOMIC DNA]</scope>
    <source>
        <strain evidence="1 2">AF16</strain>
    </source>
</reference>
<keyword evidence="2" id="KW-1185">Reference proteome</keyword>
<dbReference type="KEGG" id="cbr:CBG_17900"/>
<dbReference type="InParanoid" id="A8XS23"/>
<reference evidence="1 2" key="2">
    <citation type="journal article" date="2011" name="PLoS Genet.">
        <title>Caenorhabditis briggsae recombinant inbred line genotypes reveal inter-strain incompatibility and the evolution of recombination.</title>
        <authorList>
            <person name="Ross J.A."/>
            <person name="Koboldt D.C."/>
            <person name="Staisch J.E."/>
            <person name="Chamberlin H.M."/>
            <person name="Gupta B.P."/>
            <person name="Miller R.D."/>
            <person name="Baird S.E."/>
            <person name="Haag E.S."/>
        </authorList>
    </citation>
    <scope>NUCLEOTIDE SEQUENCE [LARGE SCALE GENOMIC DNA]</scope>
    <source>
        <strain evidence="1 2">AF16</strain>
    </source>
</reference>
<evidence type="ECO:0000313" key="3">
    <source>
        <dbReference type="WormBase" id="CBG17900"/>
    </source>
</evidence>
<gene>
    <name evidence="1 3" type="ORF">CBG17900</name>
    <name evidence="1" type="ORF">CBG_17900</name>
</gene>
<evidence type="ECO:0000313" key="1">
    <source>
        <dbReference type="EMBL" id="CAP35442.1"/>
    </source>
</evidence>
<dbReference type="CTD" id="8589709"/>
<proteinExistence type="predicted"/>
<dbReference type="AlphaFoldDB" id="A8XS23"/>
<organism evidence="1 2">
    <name type="scientific">Caenorhabditis briggsae</name>
    <dbReference type="NCBI Taxonomy" id="6238"/>
    <lineage>
        <taxon>Eukaryota</taxon>
        <taxon>Metazoa</taxon>
        <taxon>Ecdysozoa</taxon>
        <taxon>Nematoda</taxon>
        <taxon>Chromadorea</taxon>
        <taxon>Rhabditida</taxon>
        <taxon>Rhabditina</taxon>
        <taxon>Rhabditomorpha</taxon>
        <taxon>Rhabditoidea</taxon>
        <taxon>Rhabditidae</taxon>
        <taxon>Peloderinae</taxon>
        <taxon>Caenorhabditis</taxon>
    </lineage>
</organism>
<accession>A8XS23</accession>
<dbReference type="Proteomes" id="UP000008549">
    <property type="component" value="Unassembled WGS sequence"/>
</dbReference>
<dbReference type="RefSeq" id="XP_002647711.1">
    <property type="nucleotide sequence ID" value="XM_002647665.1"/>
</dbReference>